<dbReference type="RefSeq" id="WP_133605521.1">
    <property type="nucleotide sequence ID" value="NZ_JAUFPJ010000012.1"/>
</dbReference>
<proteinExistence type="predicted"/>
<feature type="transmembrane region" description="Helical" evidence="1">
    <location>
        <begin position="48"/>
        <end position="74"/>
    </location>
</feature>
<accession>A0A4R6MQS5</accession>
<reference evidence="2 3" key="1">
    <citation type="submission" date="2019-03" db="EMBL/GenBank/DDBJ databases">
        <title>Genomic Encyclopedia of Type Strains, Phase IV (KMG-IV): sequencing the most valuable type-strain genomes for metagenomic binning, comparative biology and taxonomic classification.</title>
        <authorList>
            <person name="Goeker M."/>
        </authorList>
    </citation>
    <scope>NUCLEOTIDE SEQUENCE [LARGE SCALE GENOMIC DNA]</scope>
    <source>
        <strain evidence="2 3">DSM 25082</strain>
    </source>
</reference>
<feature type="transmembrane region" description="Helical" evidence="1">
    <location>
        <begin position="80"/>
        <end position="101"/>
    </location>
</feature>
<dbReference type="Proteomes" id="UP000295357">
    <property type="component" value="Unassembled WGS sequence"/>
</dbReference>
<keyword evidence="1" id="KW-0812">Transmembrane</keyword>
<keyword evidence="3" id="KW-1185">Reference proteome</keyword>
<protein>
    <submittedName>
        <fullName evidence="2">Putative membrane protein YqjE</fullName>
    </submittedName>
</protein>
<dbReference type="InterPro" id="IPR009937">
    <property type="entry name" value="Phage_holin_3_6"/>
</dbReference>
<keyword evidence="1" id="KW-0472">Membrane</keyword>
<keyword evidence="1" id="KW-1133">Transmembrane helix</keyword>
<name>A0A4R6MQS5_9BURK</name>
<dbReference type="Pfam" id="PF07332">
    <property type="entry name" value="Phage_holin_3_6"/>
    <property type="match status" value="1"/>
</dbReference>
<organism evidence="2 3">
    <name type="scientific">Roseateles asaccharophilus</name>
    <dbReference type="NCBI Taxonomy" id="582607"/>
    <lineage>
        <taxon>Bacteria</taxon>
        <taxon>Pseudomonadati</taxon>
        <taxon>Pseudomonadota</taxon>
        <taxon>Betaproteobacteria</taxon>
        <taxon>Burkholderiales</taxon>
        <taxon>Sphaerotilaceae</taxon>
        <taxon>Roseateles</taxon>
    </lineage>
</organism>
<comment type="caution">
    <text evidence="2">The sequence shown here is derived from an EMBL/GenBank/DDBJ whole genome shotgun (WGS) entry which is preliminary data.</text>
</comment>
<evidence type="ECO:0000313" key="2">
    <source>
        <dbReference type="EMBL" id="TDP04562.1"/>
    </source>
</evidence>
<dbReference type="EMBL" id="SNXE01000014">
    <property type="protein sequence ID" value="TDP04562.1"/>
    <property type="molecule type" value="Genomic_DNA"/>
</dbReference>
<evidence type="ECO:0000256" key="1">
    <source>
        <dbReference type="SAM" id="Phobius"/>
    </source>
</evidence>
<sequence length="134" mass="14221">MSQNEPGAKPAPAGLLEALRRLVDHGLELLQLRLSLLGTELEAEKLRLFGALLGALMALLFGGMALGLLSLAVVLLCPDAWRWLAALLLGVLYLGLAWGLWNRAQARLSAPGGLFAASLAELKRDRQELGGGAE</sequence>
<gene>
    <name evidence="2" type="ORF">DFR39_11451</name>
</gene>
<evidence type="ECO:0000313" key="3">
    <source>
        <dbReference type="Proteomes" id="UP000295357"/>
    </source>
</evidence>
<dbReference type="AlphaFoldDB" id="A0A4R6MQS5"/>